<dbReference type="AlphaFoldDB" id="A0A8J3EYY9"/>
<comment type="caution">
    <text evidence="1">The sequence shown here is derived from an EMBL/GenBank/DDBJ whole genome shotgun (WGS) entry which is preliminary data.</text>
</comment>
<organism evidence="1 2">
    <name type="scientific">Gottfriedia solisilvae</name>
    <dbReference type="NCBI Taxonomy" id="1516104"/>
    <lineage>
        <taxon>Bacteria</taxon>
        <taxon>Bacillati</taxon>
        <taxon>Bacillota</taxon>
        <taxon>Bacilli</taxon>
        <taxon>Bacillales</taxon>
        <taxon>Bacillaceae</taxon>
        <taxon>Gottfriedia</taxon>
    </lineage>
</organism>
<gene>
    <name evidence="1" type="ORF">GCM10007380_24450</name>
</gene>
<sequence length="224" mass="27046">MEKYTRDLKKYILEHKNDLNRPAMEAYMKHNFLFLGIKAPERVQLTKQFIKINGDPTELKIIREIWDLEGREFQYIALALLDRQYKKAEKERIQFYESLVVDKSWWDTVDTLAGRLICFHFLTYPELIEEYAEKWIQSENMWLNRAAILFQMKFKDKTDQERLFRYCQLMSNSNEFFIQKAIGWALREYSYINGDAVENFIQNTNLAPLSKREGMKNIDKLRKQ</sequence>
<dbReference type="SUPFAM" id="SSF48371">
    <property type="entry name" value="ARM repeat"/>
    <property type="match status" value="1"/>
</dbReference>
<evidence type="ECO:0000313" key="2">
    <source>
        <dbReference type="Proteomes" id="UP000626244"/>
    </source>
</evidence>
<name>A0A8J3EYY9_9BACI</name>
<protein>
    <recommendedName>
        <fullName evidence="3">DNA alkylation repair protein</fullName>
    </recommendedName>
</protein>
<dbReference type="RefSeq" id="WP_088000085.1">
    <property type="nucleotide sequence ID" value="NZ_JBNKIJ010000001.1"/>
</dbReference>
<dbReference type="Gene3D" id="1.20.1660.10">
    <property type="entry name" value="Hypothetical protein (EF3068)"/>
    <property type="match status" value="1"/>
</dbReference>
<dbReference type="Pfam" id="PF08713">
    <property type="entry name" value="DNA_alkylation"/>
    <property type="match status" value="1"/>
</dbReference>
<dbReference type="InterPro" id="IPR016024">
    <property type="entry name" value="ARM-type_fold"/>
</dbReference>
<dbReference type="Gene3D" id="1.25.40.290">
    <property type="entry name" value="ARM repeat domains"/>
    <property type="match status" value="1"/>
</dbReference>
<dbReference type="CDD" id="cd07064">
    <property type="entry name" value="AlkD_like_1"/>
    <property type="match status" value="1"/>
</dbReference>
<keyword evidence="2" id="KW-1185">Reference proteome</keyword>
<accession>A0A8J3EYY9</accession>
<reference evidence="2" key="1">
    <citation type="journal article" date="2019" name="Int. J. Syst. Evol. Microbiol.">
        <title>The Global Catalogue of Microorganisms (GCM) 10K type strain sequencing project: providing services to taxonomists for standard genome sequencing and annotation.</title>
        <authorList>
            <consortium name="The Broad Institute Genomics Platform"/>
            <consortium name="The Broad Institute Genome Sequencing Center for Infectious Disease"/>
            <person name="Wu L."/>
            <person name="Ma J."/>
        </authorList>
    </citation>
    <scope>NUCLEOTIDE SEQUENCE [LARGE SCALE GENOMIC DNA]</scope>
    <source>
        <strain evidence="2">CGMCC 1.14993</strain>
    </source>
</reference>
<dbReference type="EMBL" id="BMHB01000001">
    <property type="protein sequence ID" value="GGI14737.1"/>
    <property type="molecule type" value="Genomic_DNA"/>
</dbReference>
<evidence type="ECO:0000313" key="1">
    <source>
        <dbReference type="EMBL" id="GGI14737.1"/>
    </source>
</evidence>
<dbReference type="OrthoDB" id="9775346at2"/>
<evidence type="ECO:0008006" key="3">
    <source>
        <dbReference type="Google" id="ProtNLM"/>
    </source>
</evidence>
<proteinExistence type="predicted"/>
<dbReference type="PANTHER" id="PTHR34070">
    <property type="entry name" value="ARMADILLO-TYPE FOLD"/>
    <property type="match status" value="1"/>
</dbReference>
<dbReference type="PANTHER" id="PTHR34070:SF1">
    <property type="entry name" value="DNA ALKYLATION REPAIR PROTEIN"/>
    <property type="match status" value="1"/>
</dbReference>
<dbReference type="Proteomes" id="UP000626244">
    <property type="component" value="Unassembled WGS sequence"/>
</dbReference>
<dbReference type="InterPro" id="IPR014825">
    <property type="entry name" value="DNA_alkylation"/>
</dbReference>